<keyword evidence="2" id="KW-0472">Membrane</keyword>
<dbReference type="InterPro" id="IPR002656">
    <property type="entry name" value="Acyl_transf_3_dom"/>
</dbReference>
<organism evidence="4 5">
    <name type="scientific">Planosporangium mesophilum</name>
    <dbReference type="NCBI Taxonomy" id="689768"/>
    <lineage>
        <taxon>Bacteria</taxon>
        <taxon>Bacillati</taxon>
        <taxon>Actinomycetota</taxon>
        <taxon>Actinomycetes</taxon>
        <taxon>Micromonosporales</taxon>
        <taxon>Micromonosporaceae</taxon>
        <taxon>Planosporangium</taxon>
    </lineage>
</organism>
<reference evidence="4" key="1">
    <citation type="submission" date="2021-01" db="EMBL/GenBank/DDBJ databases">
        <title>Whole genome shotgun sequence of Planosporangium mesophilum NBRC 109066.</title>
        <authorList>
            <person name="Komaki H."/>
            <person name="Tamura T."/>
        </authorList>
    </citation>
    <scope>NUCLEOTIDE SEQUENCE</scope>
    <source>
        <strain evidence="4">NBRC 109066</strain>
    </source>
</reference>
<feature type="transmembrane region" description="Helical" evidence="2">
    <location>
        <begin position="202"/>
        <end position="219"/>
    </location>
</feature>
<evidence type="ECO:0000313" key="4">
    <source>
        <dbReference type="EMBL" id="GII22249.1"/>
    </source>
</evidence>
<feature type="transmembrane region" description="Helical" evidence="2">
    <location>
        <begin position="59"/>
        <end position="77"/>
    </location>
</feature>
<dbReference type="InterPro" id="IPR050879">
    <property type="entry name" value="Acyltransferase_3"/>
</dbReference>
<dbReference type="PANTHER" id="PTHR23028">
    <property type="entry name" value="ACETYLTRANSFERASE"/>
    <property type="match status" value="1"/>
</dbReference>
<comment type="caution">
    <text evidence="4">The sequence shown here is derived from an EMBL/GenBank/DDBJ whole genome shotgun (WGS) entry which is preliminary data.</text>
</comment>
<keyword evidence="2" id="KW-1133">Transmembrane helix</keyword>
<feature type="transmembrane region" description="Helical" evidence="2">
    <location>
        <begin position="239"/>
        <end position="264"/>
    </location>
</feature>
<gene>
    <name evidence="4" type="ORF">Pme01_18460</name>
</gene>
<dbReference type="GO" id="GO:0016020">
    <property type="term" value="C:membrane"/>
    <property type="evidence" value="ECO:0007669"/>
    <property type="project" value="TreeGrafter"/>
</dbReference>
<keyword evidence="5" id="KW-1185">Reference proteome</keyword>
<dbReference type="Pfam" id="PF01757">
    <property type="entry name" value="Acyl_transf_3"/>
    <property type="match status" value="1"/>
</dbReference>
<evidence type="ECO:0000256" key="2">
    <source>
        <dbReference type="SAM" id="Phobius"/>
    </source>
</evidence>
<dbReference type="EMBL" id="BOON01000017">
    <property type="protein sequence ID" value="GII22249.1"/>
    <property type="molecule type" value="Genomic_DNA"/>
</dbReference>
<feature type="transmembrane region" description="Helical" evidence="2">
    <location>
        <begin position="173"/>
        <end position="195"/>
    </location>
</feature>
<name>A0A8J3X0D9_9ACTN</name>
<protein>
    <submittedName>
        <fullName evidence="4">O-antigen acetylase</fullName>
    </submittedName>
</protein>
<dbReference type="Proteomes" id="UP000599074">
    <property type="component" value="Unassembled WGS sequence"/>
</dbReference>
<evidence type="ECO:0000256" key="1">
    <source>
        <dbReference type="SAM" id="MobiDB-lite"/>
    </source>
</evidence>
<feature type="transmembrane region" description="Helical" evidence="2">
    <location>
        <begin position="97"/>
        <end position="118"/>
    </location>
</feature>
<dbReference type="GO" id="GO:0016747">
    <property type="term" value="F:acyltransferase activity, transferring groups other than amino-acyl groups"/>
    <property type="evidence" value="ECO:0007669"/>
    <property type="project" value="InterPro"/>
</dbReference>
<feature type="transmembrane region" description="Helical" evidence="2">
    <location>
        <begin position="348"/>
        <end position="367"/>
    </location>
</feature>
<sequence length="416" mass="45669">MGGLTLTKSRGTLAELYSGRDNGIGLVRLLLAIGVVLSHSKPLGFGAHDLGYYLFNRQTNVGTLSVYGFFVLSGMLITRSARRTSIGRYAWHRALRILPALWVCLAVTALVVAPLVALREHGNLNGFWHGPSGPFNYIWANMWTGLRQFGIHDLLASTTPWGRHTNTSVFDGALWSLAYEMLCYIVIGMLAVTCVLQNARRFVVVLTVGTYAIIVMDYWESSSWTGPVTGSYSTSVAPLLGGLSFQWIVYLGFLFLLGGVMDLYRERIPVHDGLGIASAIAFVGTLVTGGFFVLGLPAFAYLLVWLSVRMPRKLHWVGRKNDYSYGIYIYGFVGQQVFASLGWNRWGYIPFATISVIAAFVAAYLSWHLVERHALSLKGWTPRLRRGGPAGRSAEKADSTESSAEDPALLPAGTKA</sequence>
<evidence type="ECO:0000259" key="3">
    <source>
        <dbReference type="Pfam" id="PF01757"/>
    </source>
</evidence>
<feature type="transmembrane region" description="Helical" evidence="2">
    <location>
        <begin position="21"/>
        <end position="39"/>
    </location>
</feature>
<feature type="region of interest" description="Disordered" evidence="1">
    <location>
        <begin position="385"/>
        <end position="416"/>
    </location>
</feature>
<dbReference type="AlphaFoldDB" id="A0A8J3X0D9"/>
<accession>A0A8J3X0D9</accession>
<dbReference type="PANTHER" id="PTHR23028:SF53">
    <property type="entry name" value="ACYL_TRANSF_3 DOMAIN-CONTAINING PROTEIN"/>
    <property type="match status" value="1"/>
</dbReference>
<dbReference type="GO" id="GO:0009103">
    <property type="term" value="P:lipopolysaccharide biosynthetic process"/>
    <property type="evidence" value="ECO:0007669"/>
    <property type="project" value="TreeGrafter"/>
</dbReference>
<keyword evidence="2" id="KW-0812">Transmembrane</keyword>
<feature type="transmembrane region" description="Helical" evidence="2">
    <location>
        <begin position="276"/>
        <end position="303"/>
    </location>
</feature>
<proteinExistence type="predicted"/>
<evidence type="ECO:0000313" key="5">
    <source>
        <dbReference type="Proteomes" id="UP000599074"/>
    </source>
</evidence>
<feature type="domain" description="Acyltransferase 3" evidence="3">
    <location>
        <begin position="22"/>
        <end position="367"/>
    </location>
</feature>